<evidence type="ECO:0000313" key="2">
    <source>
        <dbReference type="Proteomes" id="UP000012046"/>
    </source>
</evidence>
<organism evidence="1 2">
    <name type="scientific">Alishewanella jeotgali KCTC 22429</name>
    <dbReference type="NCBI Taxonomy" id="1129374"/>
    <lineage>
        <taxon>Bacteria</taxon>
        <taxon>Pseudomonadati</taxon>
        <taxon>Pseudomonadota</taxon>
        <taxon>Gammaproteobacteria</taxon>
        <taxon>Alteromonadales</taxon>
        <taxon>Alteromonadaceae</taxon>
        <taxon>Alishewanella</taxon>
    </lineage>
</organism>
<accession>H3Z9P1</accession>
<dbReference type="eggNOG" id="ENOG5031VBA">
    <property type="taxonomic scope" value="Bacteria"/>
</dbReference>
<dbReference type="RefSeq" id="WP_008949135.1">
    <property type="nucleotide sequence ID" value="NZ_AHTH01000001.1"/>
</dbReference>
<reference evidence="1 2" key="1">
    <citation type="journal article" date="2012" name="J. Bacteriol.">
        <title>Genome Sequence of Extracellular-Protease-Producing Alishewanella jeotgali Isolated from Traditional Korean Fermented Seafood.</title>
        <authorList>
            <person name="Jung J."/>
            <person name="Chun J."/>
            <person name="Park W."/>
        </authorList>
    </citation>
    <scope>NUCLEOTIDE SEQUENCE [LARGE SCALE GENOMIC DNA]</scope>
    <source>
        <strain evidence="1 2">KCTC 22429</strain>
    </source>
</reference>
<keyword evidence="2" id="KW-1185">Reference proteome</keyword>
<dbReference type="CDD" id="cd19958">
    <property type="entry name" value="pyocin_knob"/>
    <property type="match status" value="1"/>
</dbReference>
<dbReference type="Proteomes" id="UP000012046">
    <property type="component" value="Unassembled WGS sequence"/>
</dbReference>
<dbReference type="PATRIC" id="fig|1129374.4.peg.43"/>
<evidence type="ECO:0000313" key="1">
    <source>
        <dbReference type="EMBL" id="EHR42742.1"/>
    </source>
</evidence>
<dbReference type="AlphaFoldDB" id="H3Z9P1"/>
<sequence length="354" mass="38273">MIKLPVPNIIINANDQGAVFQDKINASLEAIRNAIIAYNSQIDAAQTAMQYTEPASQSVALAGENNTFKMTPLRVKQAIESFRPLTTSPTDTTQGRLWRTNDLVKTTSATDSTNGRMLKVGDAGILTANKGVRQLTNAGALTPQEIEAAVGGIGSYELISLVGGVLDFGEGFAPQRYGRIKGFTASTNNYQYSWQEYTGTNGNRKWQRRAFSATVWGPWQEIYHQGSILGTVSQLNGIPTGALIQRGTNANGEFVRFADGTLICTGTTAVTSNIDIAFEGGVRSGGLTQVFPSAFVNQEYRISMTPTARANNAPFSMGHQLSGSPGSFGFQLHAITPQASKTYQFDWVAFGRWF</sequence>
<gene>
    <name evidence="1" type="ORF">AJE_00210</name>
</gene>
<dbReference type="STRING" id="1129374.AJE_00210"/>
<comment type="caution">
    <text evidence="1">The sequence shown here is derived from an EMBL/GenBank/DDBJ whole genome shotgun (WGS) entry which is preliminary data.</text>
</comment>
<evidence type="ECO:0008006" key="3">
    <source>
        <dbReference type="Google" id="ProtNLM"/>
    </source>
</evidence>
<name>H3Z9P1_9ALTE</name>
<proteinExistence type="predicted"/>
<protein>
    <recommendedName>
        <fullName evidence="3">Tail fiber protein</fullName>
    </recommendedName>
</protein>
<dbReference type="EMBL" id="AHTH01000001">
    <property type="protein sequence ID" value="EHR42742.1"/>
    <property type="molecule type" value="Genomic_DNA"/>
</dbReference>